<dbReference type="Proteomes" id="UP000013827">
    <property type="component" value="Unassembled WGS sequence"/>
</dbReference>
<name>A0A0D3K8L1_EMIH1</name>
<feature type="transmembrane region" description="Helical" evidence="1">
    <location>
        <begin position="57"/>
        <end position="78"/>
    </location>
</feature>
<keyword evidence="1" id="KW-0472">Membrane</keyword>
<dbReference type="OMA" id="MVTRQPW"/>
<evidence type="ECO:0000313" key="2">
    <source>
        <dbReference type="EnsemblProtists" id="EOD32096"/>
    </source>
</evidence>
<feature type="transmembrane region" description="Helical" evidence="1">
    <location>
        <begin position="302"/>
        <end position="321"/>
    </location>
</feature>
<reference evidence="3" key="1">
    <citation type="journal article" date="2013" name="Nature">
        <title>Pan genome of the phytoplankton Emiliania underpins its global distribution.</title>
        <authorList>
            <person name="Read B.A."/>
            <person name="Kegel J."/>
            <person name="Klute M.J."/>
            <person name="Kuo A."/>
            <person name="Lefebvre S.C."/>
            <person name="Maumus F."/>
            <person name="Mayer C."/>
            <person name="Miller J."/>
            <person name="Monier A."/>
            <person name="Salamov A."/>
            <person name="Young J."/>
            <person name="Aguilar M."/>
            <person name="Claverie J.M."/>
            <person name="Frickenhaus S."/>
            <person name="Gonzalez K."/>
            <person name="Herman E.K."/>
            <person name="Lin Y.C."/>
            <person name="Napier J."/>
            <person name="Ogata H."/>
            <person name="Sarno A.F."/>
            <person name="Shmutz J."/>
            <person name="Schroeder D."/>
            <person name="de Vargas C."/>
            <person name="Verret F."/>
            <person name="von Dassow P."/>
            <person name="Valentin K."/>
            <person name="Van de Peer Y."/>
            <person name="Wheeler G."/>
            <person name="Dacks J.B."/>
            <person name="Delwiche C.F."/>
            <person name="Dyhrman S.T."/>
            <person name="Glockner G."/>
            <person name="John U."/>
            <person name="Richards T."/>
            <person name="Worden A.Z."/>
            <person name="Zhang X."/>
            <person name="Grigoriev I.V."/>
            <person name="Allen A.E."/>
            <person name="Bidle K."/>
            <person name="Borodovsky M."/>
            <person name="Bowler C."/>
            <person name="Brownlee C."/>
            <person name="Cock J.M."/>
            <person name="Elias M."/>
            <person name="Gladyshev V.N."/>
            <person name="Groth M."/>
            <person name="Guda C."/>
            <person name="Hadaegh A."/>
            <person name="Iglesias-Rodriguez M.D."/>
            <person name="Jenkins J."/>
            <person name="Jones B.M."/>
            <person name="Lawson T."/>
            <person name="Leese F."/>
            <person name="Lindquist E."/>
            <person name="Lobanov A."/>
            <person name="Lomsadze A."/>
            <person name="Malik S.B."/>
            <person name="Marsh M.E."/>
            <person name="Mackinder L."/>
            <person name="Mock T."/>
            <person name="Mueller-Roeber B."/>
            <person name="Pagarete A."/>
            <person name="Parker M."/>
            <person name="Probert I."/>
            <person name="Quesneville H."/>
            <person name="Raines C."/>
            <person name="Rensing S.A."/>
            <person name="Riano-Pachon D.M."/>
            <person name="Richier S."/>
            <person name="Rokitta S."/>
            <person name="Shiraiwa Y."/>
            <person name="Soanes D.M."/>
            <person name="van der Giezen M."/>
            <person name="Wahlund T.M."/>
            <person name="Williams B."/>
            <person name="Wilson W."/>
            <person name="Wolfe G."/>
            <person name="Wurch L.L."/>
        </authorList>
    </citation>
    <scope>NUCLEOTIDE SEQUENCE</scope>
</reference>
<dbReference type="KEGG" id="ehx:EMIHUDRAFT_434204"/>
<organism evidence="2 3">
    <name type="scientific">Emiliania huxleyi (strain CCMP1516)</name>
    <dbReference type="NCBI Taxonomy" id="280463"/>
    <lineage>
        <taxon>Eukaryota</taxon>
        <taxon>Haptista</taxon>
        <taxon>Haptophyta</taxon>
        <taxon>Prymnesiophyceae</taxon>
        <taxon>Isochrysidales</taxon>
        <taxon>Noelaerhabdaceae</taxon>
        <taxon>Emiliania</taxon>
    </lineage>
</organism>
<feature type="transmembrane region" description="Helical" evidence="1">
    <location>
        <begin position="118"/>
        <end position="140"/>
    </location>
</feature>
<dbReference type="RefSeq" id="XP_005784525.1">
    <property type="nucleotide sequence ID" value="XM_005784468.1"/>
</dbReference>
<dbReference type="EnsemblProtists" id="EOD32096">
    <property type="protein sequence ID" value="EOD32096"/>
    <property type="gene ID" value="EMIHUDRAFT_434204"/>
</dbReference>
<dbReference type="InterPro" id="IPR021941">
    <property type="entry name" value="DUF3556_TM"/>
</dbReference>
<feature type="transmembrane region" description="Helical" evidence="1">
    <location>
        <begin position="327"/>
        <end position="346"/>
    </location>
</feature>
<dbReference type="GeneID" id="17277368"/>
<feature type="transmembrane region" description="Helical" evidence="1">
    <location>
        <begin position="206"/>
        <end position="230"/>
    </location>
</feature>
<feature type="transmembrane region" description="Helical" evidence="1">
    <location>
        <begin position="177"/>
        <end position="194"/>
    </location>
</feature>
<keyword evidence="3" id="KW-1185">Reference proteome</keyword>
<accession>A0A0D3K8L1</accession>
<protein>
    <submittedName>
        <fullName evidence="2">Uncharacterized protein</fullName>
    </submittedName>
</protein>
<keyword evidence="1" id="KW-0812">Transmembrane</keyword>
<dbReference type="HOGENOM" id="CLU_036706_0_0_1"/>
<keyword evidence="1" id="KW-1133">Transmembrane helix</keyword>
<dbReference type="AlphaFoldDB" id="A0A0D3K8L1"/>
<proteinExistence type="predicted"/>
<dbReference type="Pfam" id="PF12077">
    <property type="entry name" value="DUF3556"/>
    <property type="match status" value="1"/>
</dbReference>
<dbReference type="PaxDb" id="2903-EOD32096"/>
<sequence>MSSDTATHSGLRPATFLSYAEVPASGEAQRRLTFRERLFGFCHGLNKSDAPRNPFPTALIFVYLVKCVLYVLIFYGAVRDPSLSLSDERNAKRWIVYNVLTDAIGMNATSGPMGFRSTLWFCFVPLYNFLTPGTITGPLVPGIKAVRGRALVAGYIVYIALLCRAMLSPSIGAAEVLPPLALLAVMAPFDFVIAECSRAEHYGYMLFALAFSDSWLFGLQIVQIGLWTGAGVSKLGPWFKYTVVNMSCNSPLAPLMPSFLRALHTGFPTDMRPSRLARAASAFGTCAEICVGPLCAFGPTRYLGVVLALGFHSFIFFHLPFASVQEWNIFCMWAAVYLFGVHEFALPPSGAVHPALATVLLLGLVVVPAVGQLFPARVPFLFAFRPYAGNWFFAWHVVETKALPKLRRLKTAESLLFEENDPTSRLAQLPFLKRRNAYCCDAEYASQFMQYGLPAQLVAFPHYRPLVPIVELLEQRRGWASADAYRLLYSMPFLALVHGWNLAAGWHMREGAPYYPALQATCGFEKGECFAVVFKPTGLLSRTAEWFVVDVADQAVVLRGKAPLSELEAMQPIEMDVDALRRFVVEDDMKKER</sequence>
<feature type="transmembrane region" description="Helical" evidence="1">
    <location>
        <begin position="152"/>
        <end position="171"/>
    </location>
</feature>
<reference evidence="2" key="2">
    <citation type="submission" date="2024-10" db="UniProtKB">
        <authorList>
            <consortium name="EnsemblProtists"/>
        </authorList>
    </citation>
    <scope>IDENTIFICATION</scope>
</reference>
<evidence type="ECO:0000256" key="1">
    <source>
        <dbReference type="SAM" id="Phobius"/>
    </source>
</evidence>
<evidence type="ECO:0000313" key="3">
    <source>
        <dbReference type="Proteomes" id="UP000013827"/>
    </source>
</evidence>
<feature type="transmembrane region" description="Helical" evidence="1">
    <location>
        <begin position="355"/>
        <end position="374"/>
    </location>
</feature>